<reference evidence="3 4" key="1">
    <citation type="journal article" date="2018" name="Environ. Microbiol.">
        <title>Novel energy conservation strategies and behaviour of Pelotomaculum schinkii driving syntrophic propionate catabolism.</title>
        <authorList>
            <person name="Hidalgo-Ahumada C.A.P."/>
            <person name="Nobu M.K."/>
            <person name="Narihiro T."/>
            <person name="Tamaki H."/>
            <person name="Liu W.T."/>
            <person name="Kamagata Y."/>
            <person name="Stams A.J.M."/>
            <person name="Imachi H."/>
            <person name="Sousa D.Z."/>
        </authorList>
    </citation>
    <scope>NUCLEOTIDE SEQUENCE [LARGE SCALE GENOMIC DNA]</scope>
    <source>
        <strain evidence="3 4">MGP</strain>
    </source>
</reference>
<keyword evidence="4" id="KW-1185">Reference proteome</keyword>
<evidence type="ECO:0000256" key="1">
    <source>
        <dbReference type="PROSITE-ProRule" id="PRU00325"/>
    </source>
</evidence>
<name>A0A4Y7RTU2_9FIRM</name>
<evidence type="ECO:0000313" key="4">
    <source>
        <dbReference type="Proteomes" id="UP000297597"/>
    </source>
</evidence>
<dbReference type="Proteomes" id="UP000297597">
    <property type="component" value="Unassembled WGS sequence"/>
</dbReference>
<gene>
    <name evidence="3" type="ORF">Pmgp_01066</name>
</gene>
<sequence length="533" mass="63207">MFKEYISDENMINMAAEVARSMDPELYEKGKNYYNCGRVDWAKLFGPRIYSVVDDGKKNTVIIHINDFSKSTCTCVKKHFCEHIAAVFLHYYEPWLMSNEILSNINSTLGKKTSNENSPLQLKNQVLDIPVTEEGPVERWYEYFEREYGRLKETPKKYYQQYMEYQLDELYYSDRQFYNFIATVSVHSNNWPSLNRNLYRLHSILFFMTRLEKSTDNVSLSYMGSYQIERIEEDFMEALDSVMSVKRREKFRSFFQKAVELVRENFLREKEQLFAWIYIYRLICDTFLDSQGVVSETACLEELMRGLKENQQGYYYAALGLACLKMSAHRSDDALAVLQKLKEKRFEDMFFYLQNLAGAKEWEKLLVWLRWLDNEIKAANPVFLEGVCDYCILAAKNSQAGDEFIKLVKSWLPRSFDSYAGYLLAAGLFREWVELNISYGIYWQSINKGALRHLESREPAVLIPLYHQWAARLIEEKNRRSYREAVRLLKKLRGLYNKQKMGKEWNTFIARLASRYPRMRAFQEELRKGKLIS</sequence>
<feature type="domain" description="SWIM-type" evidence="2">
    <location>
        <begin position="59"/>
        <end position="92"/>
    </location>
</feature>
<evidence type="ECO:0000313" key="3">
    <source>
        <dbReference type="EMBL" id="TEB12176.1"/>
    </source>
</evidence>
<accession>A0A4Y7RTU2</accession>
<keyword evidence="1" id="KW-0479">Metal-binding</keyword>
<comment type="caution">
    <text evidence="3">The sequence shown here is derived from an EMBL/GenBank/DDBJ whole genome shotgun (WGS) entry which is preliminary data.</text>
</comment>
<evidence type="ECO:0000259" key="2">
    <source>
        <dbReference type="PROSITE" id="PS50966"/>
    </source>
</evidence>
<keyword evidence="1" id="KW-0863">Zinc-finger</keyword>
<dbReference type="RefSeq" id="WP_134212946.1">
    <property type="nucleotide sequence ID" value="NZ_QFFZ01000008.1"/>
</dbReference>
<proteinExistence type="predicted"/>
<keyword evidence="1" id="KW-0862">Zinc</keyword>
<dbReference type="AlphaFoldDB" id="A0A4Y7RTU2"/>
<dbReference type="EMBL" id="QFFZ01000008">
    <property type="protein sequence ID" value="TEB12176.1"/>
    <property type="molecule type" value="Genomic_DNA"/>
</dbReference>
<dbReference type="GO" id="GO:0008270">
    <property type="term" value="F:zinc ion binding"/>
    <property type="evidence" value="ECO:0007669"/>
    <property type="project" value="UniProtKB-KW"/>
</dbReference>
<dbReference type="PROSITE" id="PS50966">
    <property type="entry name" value="ZF_SWIM"/>
    <property type="match status" value="1"/>
</dbReference>
<dbReference type="InterPro" id="IPR007527">
    <property type="entry name" value="Znf_SWIM"/>
</dbReference>
<dbReference type="Pfam" id="PF04434">
    <property type="entry name" value="SWIM"/>
    <property type="match status" value="1"/>
</dbReference>
<organism evidence="3 4">
    <name type="scientific">Pelotomaculum propionicicum</name>
    <dbReference type="NCBI Taxonomy" id="258475"/>
    <lineage>
        <taxon>Bacteria</taxon>
        <taxon>Bacillati</taxon>
        <taxon>Bacillota</taxon>
        <taxon>Clostridia</taxon>
        <taxon>Eubacteriales</taxon>
        <taxon>Desulfotomaculaceae</taxon>
        <taxon>Pelotomaculum</taxon>
    </lineage>
</organism>
<dbReference type="OrthoDB" id="7593573at2"/>
<protein>
    <recommendedName>
        <fullName evidence="2">SWIM-type domain-containing protein</fullName>
    </recommendedName>
</protein>